<organism evidence="2 3">
    <name type="scientific">Yoonia ponticola</name>
    <dbReference type="NCBI Taxonomy" id="1524255"/>
    <lineage>
        <taxon>Bacteria</taxon>
        <taxon>Pseudomonadati</taxon>
        <taxon>Pseudomonadota</taxon>
        <taxon>Alphaproteobacteria</taxon>
        <taxon>Rhodobacterales</taxon>
        <taxon>Paracoccaceae</taxon>
        <taxon>Yoonia</taxon>
    </lineage>
</organism>
<keyword evidence="3" id="KW-1185">Reference proteome</keyword>
<evidence type="ECO:0008006" key="4">
    <source>
        <dbReference type="Google" id="ProtNLM"/>
    </source>
</evidence>
<feature type="chain" id="PRO_5031307558" description="YjbH domain-containing protein" evidence="1">
    <location>
        <begin position="24"/>
        <end position="684"/>
    </location>
</feature>
<name>A0A7W9EZN5_9RHOB</name>
<reference evidence="2 3" key="1">
    <citation type="submission" date="2020-08" db="EMBL/GenBank/DDBJ databases">
        <title>Genomic Encyclopedia of Type Strains, Phase IV (KMG-IV): sequencing the most valuable type-strain genomes for metagenomic binning, comparative biology and taxonomic classification.</title>
        <authorList>
            <person name="Goeker M."/>
        </authorList>
    </citation>
    <scope>NUCLEOTIDE SEQUENCE [LARGE SCALE GENOMIC DNA]</scope>
    <source>
        <strain evidence="2 3">DSM 101064</strain>
    </source>
</reference>
<accession>A0A7W9EZN5</accession>
<dbReference type="AlphaFoldDB" id="A0A7W9EZN5"/>
<comment type="caution">
    <text evidence="2">The sequence shown here is derived from an EMBL/GenBank/DDBJ whole genome shotgun (WGS) entry which is preliminary data.</text>
</comment>
<keyword evidence="1" id="KW-0732">Signal</keyword>
<dbReference type="RefSeq" id="WP_246414861.1">
    <property type="nucleotide sequence ID" value="NZ_JACIJM010000016.1"/>
</dbReference>
<dbReference type="Pfam" id="PF06082">
    <property type="entry name" value="YjbH"/>
    <property type="match status" value="1"/>
</dbReference>
<evidence type="ECO:0000313" key="3">
    <source>
        <dbReference type="Proteomes" id="UP000535415"/>
    </source>
</evidence>
<feature type="signal peptide" evidence="1">
    <location>
        <begin position="1"/>
        <end position="23"/>
    </location>
</feature>
<gene>
    <name evidence="2" type="ORF">FHS72_003556</name>
</gene>
<proteinExistence type="predicted"/>
<dbReference type="Proteomes" id="UP000535415">
    <property type="component" value="Unassembled WGS sequence"/>
</dbReference>
<evidence type="ECO:0000256" key="1">
    <source>
        <dbReference type="SAM" id="SignalP"/>
    </source>
</evidence>
<dbReference type="InterPro" id="IPR010344">
    <property type="entry name" value="YbjH"/>
</dbReference>
<evidence type="ECO:0000313" key="2">
    <source>
        <dbReference type="EMBL" id="MBB5723909.1"/>
    </source>
</evidence>
<dbReference type="EMBL" id="JACIJM010000016">
    <property type="protein sequence ID" value="MBB5723909.1"/>
    <property type="molecule type" value="Genomic_DNA"/>
</dbReference>
<protein>
    <recommendedName>
        <fullName evidence="4">YjbH domain-containing protein</fullName>
    </recommendedName>
</protein>
<sequence>MQIFRSFTAVFAALTSFGTPLSAEIPTLSTYGTPGLVDLPTASVLPDGHLSFGVSYSELGLRNNFTFQVLPKLTGTFRYTVVESDVFYDRSFDLHYQLLNETDTRPSLAMGLRDIIGTGVYSGEYIVATKTVSEVLQVTGGLGWGRFAGRNSFDNPLSVFGLSSEERIFNNPASLEFSGTGGQLETGRWFQGPASFFAGLDWAFSDQLSVQLEYSNDDYGTERLLGGTKISSPFNASVQYSPLDSFYLKAYVIGGENFGVQLNYVLNPTERFIKGGREPFPQPIRSSSDFSAGDVEEKLRRNLSHEGLVLDGSQIDTTSARVYVGNNRWDVEAQAAGRTARVLTNSLPLNVEDFTVVFQERGVPISSVSTKRSDLEELQYHYDAAWLTRVRANIDDANQVSVAQSKLDFSFEPYTAFSFFDPQSPIRVDVGAQLSASYRVLPGFTLDARLRYPFAGNLGDTDRESDSVLPRVRSEAFLFARDSELEVNTLTAEYIWRPAPETFGRMTAGYLENQFGGVSAEALWYPIDSRMAYGAEINYVRQRDFDMLFGFQDLDAVTGHFSGYYDFGNGFHTQVDIGRYLAGDWGGTLTVNREFNNGVRVGGYFTLTDVPFDKFGEGSFDKGLTLEIPLSFFTGQPTRRVLKQNLQAVNRDGGARLNVSNRLYPLVRDYRGAELSDGWGRYLR</sequence>